<accession>A0A844M0V7</accession>
<evidence type="ECO:0000256" key="6">
    <source>
        <dbReference type="ARBA" id="ARBA00022485"/>
    </source>
</evidence>
<dbReference type="EC" id="4.3.1.17" evidence="4"/>
<dbReference type="FunFam" id="3.30.1330.90:FF:000001">
    <property type="entry name" value="L-serine ammonia-lyase 1"/>
    <property type="match status" value="1"/>
</dbReference>
<dbReference type="PANTHER" id="PTHR30182:SF1">
    <property type="entry name" value="L-SERINE DEHYDRATASE 1"/>
    <property type="match status" value="1"/>
</dbReference>
<gene>
    <name evidence="14" type="ORF">GB996_06355</name>
</gene>
<evidence type="ECO:0000256" key="9">
    <source>
        <dbReference type="ARBA" id="ARBA00023014"/>
    </source>
</evidence>
<comment type="cofactor">
    <cofactor evidence="1">
        <name>[4Fe-4S] cluster</name>
        <dbReference type="ChEBI" id="CHEBI:49883"/>
    </cofactor>
</comment>
<evidence type="ECO:0000313" key="14">
    <source>
        <dbReference type="EMBL" id="MUG32414.1"/>
    </source>
</evidence>
<dbReference type="EMBL" id="WFKQ01000004">
    <property type="protein sequence ID" value="MUG32414.1"/>
    <property type="molecule type" value="Genomic_DNA"/>
</dbReference>
<evidence type="ECO:0000256" key="10">
    <source>
        <dbReference type="ARBA" id="ARBA00023239"/>
    </source>
</evidence>
<keyword evidence="8" id="KW-0408">Iron</keyword>
<evidence type="ECO:0000256" key="11">
    <source>
        <dbReference type="ARBA" id="ARBA00049406"/>
    </source>
</evidence>
<dbReference type="Proteomes" id="UP000442109">
    <property type="component" value="Unassembled WGS sequence"/>
</dbReference>
<dbReference type="NCBIfam" id="TIGR00720">
    <property type="entry name" value="sda_mono"/>
    <property type="match status" value="1"/>
</dbReference>
<keyword evidence="15" id="KW-1185">Reference proteome</keyword>
<evidence type="ECO:0000256" key="5">
    <source>
        <dbReference type="ARBA" id="ARBA00022432"/>
    </source>
</evidence>
<name>A0A844M0V7_9GAMM</name>
<keyword evidence="7" id="KW-0479">Metal-binding</keyword>
<dbReference type="PANTHER" id="PTHR30182">
    <property type="entry name" value="L-SERINE DEHYDRATASE"/>
    <property type="match status" value="1"/>
</dbReference>
<dbReference type="InterPro" id="IPR029009">
    <property type="entry name" value="ASB_dom_sf"/>
</dbReference>
<dbReference type="InterPro" id="IPR005130">
    <property type="entry name" value="Ser_deHydtase-like_asu"/>
</dbReference>
<dbReference type="InterPro" id="IPR004644">
    <property type="entry name" value="Fe-S_L-Ser_mono"/>
</dbReference>
<proteinExistence type="inferred from homology"/>
<comment type="catalytic activity">
    <reaction evidence="11">
        <text>L-serine = pyruvate + NH4(+)</text>
        <dbReference type="Rhea" id="RHEA:19169"/>
        <dbReference type="ChEBI" id="CHEBI:15361"/>
        <dbReference type="ChEBI" id="CHEBI:28938"/>
        <dbReference type="ChEBI" id="CHEBI:33384"/>
        <dbReference type="EC" id="4.3.1.17"/>
    </reaction>
</comment>
<dbReference type="GO" id="GO:0051539">
    <property type="term" value="F:4 iron, 4 sulfur cluster binding"/>
    <property type="evidence" value="ECO:0007669"/>
    <property type="project" value="UniProtKB-KW"/>
</dbReference>
<comment type="similarity">
    <text evidence="3">Belongs to the iron-sulfur dependent L-serine dehydratase family.</text>
</comment>
<comment type="pathway">
    <text evidence="2">Carbohydrate biosynthesis; gluconeogenesis.</text>
</comment>
<evidence type="ECO:0000256" key="7">
    <source>
        <dbReference type="ARBA" id="ARBA00022723"/>
    </source>
</evidence>
<protein>
    <recommendedName>
        <fullName evidence="4">L-serine ammonia-lyase</fullName>
        <ecNumber evidence="4">4.3.1.17</ecNumber>
    </recommendedName>
</protein>
<comment type="caution">
    <text evidence="14">The sequence shown here is derived from an EMBL/GenBank/DDBJ whole genome shotgun (WGS) entry which is preliminary data.</text>
</comment>
<evidence type="ECO:0000256" key="1">
    <source>
        <dbReference type="ARBA" id="ARBA00001966"/>
    </source>
</evidence>
<keyword evidence="10 14" id="KW-0456">Lyase</keyword>
<dbReference type="Pfam" id="PF03315">
    <property type="entry name" value="SDH_beta"/>
    <property type="match status" value="1"/>
</dbReference>
<feature type="domain" description="Serine dehydratase-like alpha subunit" evidence="12">
    <location>
        <begin position="203"/>
        <end position="471"/>
    </location>
</feature>
<dbReference type="Gene3D" id="3.30.1330.90">
    <property type="entry name" value="D-3-phosphoglycerate dehydrogenase, domain 3"/>
    <property type="match status" value="1"/>
</dbReference>
<evidence type="ECO:0000256" key="2">
    <source>
        <dbReference type="ARBA" id="ARBA00004742"/>
    </source>
</evidence>
<dbReference type="RefSeq" id="WP_155587163.1">
    <property type="nucleotide sequence ID" value="NZ_WFKQ01000004.1"/>
</dbReference>
<dbReference type="InterPro" id="IPR005131">
    <property type="entry name" value="Ser_deHydtase_bsu"/>
</dbReference>
<dbReference type="GO" id="GO:0009063">
    <property type="term" value="P:amino acid catabolic process"/>
    <property type="evidence" value="ECO:0007669"/>
    <property type="project" value="UniProtKB-ARBA"/>
</dbReference>
<keyword evidence="6" id="KW-0004">4Fe-4S</keyword>
<sequence length="499" mass="53640">MISLFDMFKIGIGPSSSHTMGPMVAAGMFIDELKQQFRLQDIVRLQVDLYGSLASTGKGHATDTACILGLLGFKANKIDTTKVSEYLAPVLQQHTLNLNGEHTLSFDYDHDIIWHPRNSLPHHPNGLSFTAYHNSGEQLSKTYYSIGGGFVATEEEFDTPAKAQAGETEAEAAHAADNVAITSDRTVPYPFGNGNELLEQCAKHNLSISQVMMANELSIRDKDTIYAYLDEVWEVMQQCVRNGCKGEGILPGGLKVKRRAKDMYRQLLNELESPKKASDKLMAMDWVDLFALAVNEENANGGRVVTAPTNGAAGIIPAVLHYYRDFLPSYSQQGVREFLLTAAAIGTIIKQNASISGAEVGCQGEVGSACSMAAAGLAHVMNLSPEQCANAAEIGIEHNLGLTCDPIGGLVQVPCIERNAMGAVKAINAARLASRGDGKHHVSLDKAIATMKATGADMMDKYKETAMGGLAVHAYNPQDSSVDGSRIEMVEVGVGYPQC</sequence>
<reference evidence="14 15" key="1">
    <citation type="journal article" date="2019" name="PLoS ONE">
        <title>Pup mortality in New Zealand sea lions (Phocarctos hookeri) at Enderby Island, Auckland Islands, 2013-18.</title>
        <authorList>
            <person name="Michael S.A."/>
            <person name="Hayman D.T.S."/>
            <person name="Gray R."/>
            <person name="Zhang J."/>
            <person name="Rogers L."/>
            <person name="Roe W.D."/>
        </authorList>
    </citation>
    <scope>NUCLEOTIDE SEQUENCE [LARGE SCALE GENOMIC DNA]</scope>
    <source>
        <strain evidence="14 15">SM868</strain>
    </source>
</reference>
<evidence type="ECO:0000256" key="3">
    <source>
        <dbReference type="ARBA" id="ARBA00008636"/>
    </source>
</evidence>
<dbReference type="GO" id="GO:0046872">
    <property type="term" value="F:metal ion binding"/>
    <property type="evidence" value="ECO:0007669"/>
    <property type="project" value="UniProtKB-KW"/>
</dbReference>
<organism evidence="14 15">
    <name type="scientific">Psychrobacter sanguinis</name>
    <dbReference type="NCBI Taxonomy" id="861445"/>
    <lineage>
        <taxon>Bacteria</taxon>
        <taxon>Pseudomonadati</taxon>
        <taxon>Pseudomonadota</taxon>
        <taxon>Gammaproteobacteria</taxon>
        <taxon>Moraxellales</taxon>
        <taxon>Moraxellaceae</taxon>
        <taxon>Psychrobacter</taxon>
    </lineage>
</organism>
<evidence type="ECO:0000259" key="13">
    <source>
        <dbReference type="Pfam" id="PF03315"/>
    </source>
</evidence>
<dbReference type="SUPFAM" id="SSF143548">
    <property type="entry name" value="Serine metabolism enzymes domain"/>
    <property type="match status" value="1"/>
</dbReference>
<dbReference type="GO" id="GO:0006094">
    <property type="term" value="P:gluconeogenesis"/>
    <property type="evidence" value="ECO:0007669"/>
    <property type="project" value="UniProtKB-KW"/>
</dbReference>
<dbReference type="GO" id="GO:0003941">
    <property type="term" value="F:L-serine ammonia-lyase activity"/>
    <property type="evidence" value="ECO:0007669"/>
    <property type="project" value="UniProtKB-EC"/>
</dbReference>
<dbReference type="AlphaFoldDB" id="A0A844M0V7"/>
<dbReference type="Pfam" id="PF03313">
    <property type="entry name" value="SDH_alpha"/>
    <property type="match status" value="1"/>
</dbReference>
<evidence type="ECO:0000313" key="15">
    <source>
        <dbReference type="Proteomes" id="UP000442109"/>
    </source>
</evidence>
<evidence type="ECO:0000259" key="12">
    <source>
        <dbReference type="Pfam" id="PF03313"/>
    </source>
</evidence>
<dbReference type="InterPro" id="IPR051318">
    <property type="entry name" value="Fe-S_L-Ser"/>
</dbReference>
<evidence type="ECO:0000256" key="4">
    <source>
        <dbReference type="ARBA" id="ARBA00012093"/>
    </source>
</evidence>
<feature type="domain" description="Serine dehydratase beta chain" evidence="13">
    <location>
        <begin position="3"/>
        <end position="156"/>
    </location>
</feature>
<dbReference type="OrthoDB" id="9805537at2"/>
<evidence type="ECO:0000256" key="8">
    <source>
        <dbReference type="ARBA" id="ARBA00023004"/>
    </source>
</evidence>
<keyword evidence="9" id="KW-0411">Iron-sulfur</keyword>
<keyword evidence="5" id="KW-0312">Gluconeogenesis</keyword>